<dbReference type="InterPro" id="IPR002156">
    <property type="entry name" value="RNaseH_domain"/>
</dbReference>
<sequence length="107" mass="11457">MLSYAGMVIMDNLGRVFGSQSVLPSHVRTTFAAEALACFHVVSLVLDIGLQEVTIEGDSLTMIRKRWRGIVGLSGRTCLAARGFRADLVLWGGFLVGGAPGVRCLGY</sequence>
<proteinExistence type="predicted"/>
<feature type="non-terminal residue" evidence="2">
    <location>
        <position position="107"/>
    </location>
</feature>
<feature type="domain" description="RNase H type-1" evidence="1">
    <location>
        <begin position="3"/>
        <end position="64"/>
    </location>
</feature>
<evidence type="ECO:0000259" key="1">
    <source>
        <dbReference type="Pfam" id="PF13456"/>
    </source>
</evidence>
<accession>A0A7J9BCX3</accession>
<keyword evidence="3" id="KW-1185">Reference proteome</keyword>
<dbReference type="GO" id="GO:0003676">
    <property type="term" value="F:nucleic acid binding"/>
    <property type="evidence" value="ECO:0007669"/>
    <property type="project" value="InterPro"/>
</dbReference>
<dbReference type="Pfam" id="PF13456">
    <property type="entry name" value="RVT_3"/>
    <property type="match status" value="1"/>
</dbReference>
<organism evidence="2 3">
    <name type="scientific">Gossypium gossypioides</name>
    <name type="common">Mexican cotton</name>
    <name type="synonym">Selera gossypioides</name>
    <dbReference type="NCBI Taxonomy" id="34282"/>
    <lineage>
        <taxon>Eukaryota</taxon>
        <taxon>Viridiplantae</taxon>
        <taxon>Streptophyta</taxon>
        <taxon>Embryophyta</taxon>
        <taxon>Tracheophyta</taxon>
        <taxon>Spermatophyta</taxon>
        <taxon>Magnoliopsida</taxon>
        <taxon>eudicotyledons</taxon>
        <taxon>Gunneridae</taxon>
        <taxon>Pentapetalae</taxon>
        <taxon>rosids</taxon>
        <taxon>malvids</taxon>
        <taxon>Malvales</taxon>
        <taxon>Malvaceae</taxon>
        <taxon>Malvoideae</taxon>
        <taxon>Gossypium</taxon>
    </lineage>
</organism>
<gene>
    <name evidence="2" type="ORF">Gogos_018071</name>
</gene>
<dbReference type="GO" id="GO:0004523">
    <property type="term" value="F:RNA-DNA hybrid ribonuclease activity"/>
    <property type="evidence" value="ECO:0007669"/>
    <property type="project" value="InterPro"/>
</dbReference>
<reference evidence="2 3" key="1">
    <citation type="journal article" date="2019" name="Genome Biol. Evol.">
        <title>Insights into the evolution of the New World diploid cottons (Gossypium, subgenus Houzingenia) based on genome sequencing.</title>
        <authorList>
            <person name="Grover C.E."/>
            <person name="Arick M.A. 2nd"/>
            <person name="Thrash A."/>
            <person name="Conover J.L."/>
            <person name="Sanders W.S."/>
            <person name="Peterson D.G."/>
            <person name="Frelichowski J.E."/>
            <person name="Scheffler J.A."/>
            <person name="Scheffler B.E."/>
            <person name="Wendel J.F."/>
        </authorList>
    </citation>
    <scope>NUCLEOTIDE SEQUENCE [LARGE SCALE GENOMIC DNA]</scope>
    <source>
        <strain evidence="2">5</strain>
        <tissue evidence="2">Leaf</tissue>
    </source>
</reference>
<name>A0A7J9BCX3_GOSGO</name>
<dbReference type="Proteomes" id="UP000593579">
    <property type="component" value="Unassembled WGS sequence"/>
</dbReference>
<evidence type="ECO:0000313" key="2">
    <source>
        <dbReference type="EMBL" id="MBA0734126.1"/>
    </source>
</evidence>
<dbReference type="AlphaFoldDB" id="A0A7J9BCX3"/>
<dbReference type="EMBL" id="JABEZY010000002">
    <property type="protein sequence ID" value="MBA0734126.1"/>
    <property type="molecule type" value="Genomic_DNA"/>
</dbReference>
<comment type="caution">
    <text evidence="2">The sequence shown here is derived from an EMBL/GenBank/DDBJ whole genome shotgun (WGS) entry which is preliminary data.</text>
</comment>
<protein>
    <recommendedName>
        <fullName evidence="1">RNase H type-1 domain-containing protein</fullName>
    </recommendedName>
</protein>
<evidence type="ECO:0000313" key="3">
    <source>
        <dbReference type="Proteomes" id="UP000593579"/>
    </source>
</evidence>